<dbReference type="NCBIfam" id="TIGR04113">
    <property type="entry name" value="cas_csx17"/>
    <property type="match status" value="1"/>
</dbReference>
<feature type="region of interest" description="Disordered" evidence="1">
    <location>
        <begin position="721"/>
        <end position="749"/>
    </location>
</feature>
<dbReference type="Proteomes" id="UP000035021">
    <property type="component" value="Unassembled WGS sequence"/>
</dbReference>
<accession>A0ABQ0IQ48</accession>
<name>A0ABQ0IQ48_9ACTN</name>
<keyword evidence="3" id="KW-1185">Reference proteome</keyword>
<evidence type="ECO:0000313" key="3">
    <source>
        <dbReference type="Proteomes" id="UP000035021"/>
    </source>
</evidence>
<sequence>MTEQRFVAARGRSLQRSLAALGLVRVLAEQRDPGLRCRVVGDDLVIDTDVENIADWLVEEYRPRPVLSPWNGGSGFTEKDTNQRAKLETLLSYPDQDRVSALRRAVAVVDETVRRGRSEGWDKAALIREVANVCPDEMLPWLRSAVVVLGSGELAFPSLLGTGGNDGRLEFSSNYHQRLLDVFPADPKTERASRAWARDALAGTSHEKLVNASVGQFDPGSAGTPNTSAFGAAQSVVNPWLFVLMVEGATLFEAAPARRISAQSSVDKGAAMTFMTRGSSVGFSSGSADEDSRGEVWIPWWEHWLKWPAVTRIFAEGKATWRGKTATRSGDMYLAVGTRGVSAAVSEFDRYSIVKRNGLAFSAVRADTVRVTDDHLLRIVALVEDWPQRLPGQGGLPGTVSEHRRRFDDARVDLARTRSAREQIGNLRSMLQALTRLELAVGRSGALRESVPPRVVTSGSGWTLIDVLRDARLLDTLADTPEFRVALGLASVRLRWREGHWISIRDLLFPISGAGQTLRRWTDTSVVGGYGIRSLPDVMTDVLARVAIESAAAQDRPGGAGRCVAGVAMPTSVAVPLRDLHRYAAGELEDAVVAAWFDALVAFDWSGEQTHLRSMTANPLVPDTALALLGLLRNGLAANTGNDEPAQGLTVEILGALTARDVHRAVTLAQRRIGQTGRVPVSCVVPSDPRYLSTCLLPRASHQDLSACFVFAPNNVDTRAEAGINDHTPETDDPEIDDTEIDDTEKEAS</sequence>
<dbReference type="EMBL" id="BAOQ01000039">
    <property type="protein sequence ID" value="GAC85684.1"/>
    <property type="molecule type" value="Genomic_DNA"/>
</dbReference>
<dbReference type="InterPro" id="IPR026483">
    <property type="entry name" value="Cas_Csx17"/>
</dbReference>
<proteinExistence type="predicted"/>
<gene>
    <name evidence="2" type="ORF">GP2_039_00050</name>
</gene>
<evidence type="ECO:0008006" key="4">
    <source>
        <dbReference type="Google" id="ProtNLM"/>
    </source>
</evidence>
<reference evidence="2 3" key="1">
    <citation type="submission" date="2013-02" db="EMBL/GenBank/DDBJ databases">
        <title>Whole genome shotgun sequence of Gordonia paraffinivorans NBRC 108238.</title>
        <authorList>
            <person name="Isaki-Nakamura S."/>
            <person name="Hosoyama A."/>
            <person name="Tsuchikane K."/>
            <person name="Ando Y."/>
            <person name="Baba S."/>
            <person name="Ohji S."/>
            <person name="Hamada M."/>
            <person name="Tamura T."/>
            <person name="Yamazoe A."/>
            <person name="Yamazaki S."/>
            <person name="Fujita N."/>
        </authorList>
    </citation>
    <scope>NUCLEOTIDE SEQUENCE [LARGE SCALE GENOMIC DNA]</scope>
    <source>
        <strain evidence="2 3">NBRC 108238</strain>
    </source>
</reference>
<protein>
    <recommendedName>
        <fullName evidence="4">Type I-U CRISPR-associated protein Csx17</fullName>
    </recommendedName>
</protein>
<evidence type="ECO:0000313" key="2">
    <source>
        <dbReference type="EMBL" id="GAC85684.1"/>
    </source>
</evidence>
<comment type="caution">
    <text evidence="2">The sequence shown here is derived from an EMBL/GenBank/DDBJ whole genome shotgun (WGS) entry which is preliminary data.</text>
</comment>
<dbReference type="RefSeq" id="WP_006901922.1">
    <property type="nucleotide sequence ID" value="NZ_BAOQ01000039.1"/>
</dbReference>
<evidence type="ECO:0000256" key="1">
    <source>
        <dbReference type="SAM" id="MobiDB-lite"/>
    </source>
</evidence>
<organism evidence="2 3">
    <name type="scientific">Gordonia paraffinivorans NBRC 108238</name>
    <dbReference type="NCBI Taxonomy" id="1223543"/>
    <lineage>
        <taxon>Bacteria</taxon>
        <taxon>Bacillati</taxon>
        <taxon>Actinomycetota</taxon>
        <taxon>Actinomycetes</taxon>
        <taxon>Mycobacteriales</taxon>
        <taxon>Gordoniaceae</taxon>
        <taxon>Gordonia</taxon>
    </lineage>
</organism>
<feature type="compositionally biased region" description="Acidic residues" evidence="1">
    <location>
        <begin position="731"/>
        <end position="749"/>
    </location>
</feature>